<evidence type="ECO:0000256" key="3">
    <source>
        <dbReference type="ARBA" id="ARBA00022692"/>
    </source>
</evidence>
<feature type="chain" id="PRO_5038237146" evidence="7">
    <location>
        <begin position="21"/>
        <end position="256"/>
    </location>
</feature>
<evidence type="ECO:0000313" key="11">
    <source>
        <dbReference type="Proteomes" id="UP000283325"/>
    </source>
</evidence>
<feature type="signal peptide" evidence="7">
    <location>
        <begin position="1"/>
        <end position="20"/>
    </location>
</feature>
<comment type="caution">
    <text evidence="9">The sequence shown here is derived from an EMBL/GenBank/DDBJ whole genome shotgun (WGS) entry which is preliminary data.</text>
</comment>
<dbReference type="EMBL" id="QRNS01000004">
    <property type="protein sequence ID" value="RHK65377.1"/>
    <property type="molecule type" value="Genomic_DNA"/>
</dbReference>
<dbReference type="GeneID" id="92864232"/>
<dbReference type="GO" id="GO:0036376">
    <property type="term" value="P:sodium ion export across plasma membrane"/>
    <property type="evidence" value="ECO:0007669"/>
    <property type="project" value="InterPro"/>
</dbReference>
<keyword evidence="5 6" id="KW-0472">Membrane</keyword>
<dbReference type="EMBL" id="QRPD01000001">
    <property type="protein sequence ID" value="RHL90625.1"/>
    <property type="molecule type" value="Genomic_DNA"/>
</dbReference>
<feature type="transmembrane region" description="Helical" evidence="6">
    <location>
        <begin position="162"/>
        <end position="185"/>
    </location>
</feature>
<keyword evidence="7" id="KW-0732">Signal</keyword>
<evidence type="ECO:0000256" key="2">
    <source>
        <dbReference type="ARBA" id="ARBA00022475"/>
    </source>
</evidence>
<comment type="subcellular location">
    <subcellularLocation>
        <location evidence="1">Cell membrane</location>
    </subcellularLocation>
</comment>
<organism evidence="9 12">
    <name type="scientific">Dorea formicigenerans</name>
    <dbReference type="NCBI Taxonomy" id="39486"/>
    <lineage>
        <taxon>Bacteria</taxon>
        <taxon>Bacillati</taxon>
        <taxon>Bacillota</taxon>
        <taxon>Clostridia</taxon>
        <taxon>Lachnospirales</taxon>
        <taxon>Lachnospiraceae</taxon>
        <taxon>Dorea</taxon>
    </lineage>
</organism>
<feature type="domain" description="DUF3887" evidence="8">
    <location>
        <begin position="64"/>
        <end position="141"/>
    </location>
</feature>
<dbReference type="GO" id="GO:0005886">
    <property type="term" value="C:plasma membrane"/>
    <property type="evidence" value="ECO:0007669"/>
    <property type="project" value="UniProtKB-SubCell"/>
</dbReference>
<dbReference type="NCBIfam" id="TIGR01195">
    <property type="entry name" value="oadG_fam"/>
    <property type="match status" value="1"/>
</dbReference>
<dbReference type="RefSeq" id="WP_117656984.1">
    <property type="nucleotide sequence ID" value="NZ_CP102279.1"/>
</dbReference>
<dbReference type="Pfam" id="PF04277">
    <property type="entry name" value="OAD_gamma"/>
    <property type="match status" value="1"/>
</dbReference>
<evidence type="ECO:0000256" key="1">
    <source>
        <dbReference type="ARBA" id="ARBA00004236"/>
    </source>
</evidence>
<dbReference type="AlphaFoldDB" id="A0A415H9U1"/>
<proteinExistence type="predicted"/>
<evidence type="ECO:0000256" key="5">
    <source>
        <dbReference type="ARBA" id="ARBA00023136"/>
    </source>
</evidence>
<keyword evidence="3 6" id="KW-0812">Transmembrane</keyword>
<gene>
    <name evidence="9" type="ORF">DW054_03895</name>
    <name evidence="10" type="ORF">DWZ98_00420</name>
</gene>
<protein>
    <submittedName>
        <fullName evidence="9">DUF3887 domain-containing protein</fullName>
    </submittedName>
</protein>
<evidence type="ECO:0000313" key="10">
    <source>
        <dbReference type="EMBL" id="RHL90625.1"/>
    </source>
</evidence>
<evidence type="ECO:0000313" key="9">
    <source>
        <dbReference type="EMBL" id="RHK65377.1"/>
    </source>
</evidence>
<dbReference type="InterPro" id="IPR024981">
    <property type="entry name" value="DUF3887"/>
</dbReference>
<sequence>MKKKISLLLCLMMTAIVCLTGCGKTQTTLEYDEAMIEQETEFLINYCQNVDSDTLAQWNDQNEFSKEYQFMMSGLKFTPDSFDGAVDSWQAGIKECGEYVGHGDYTFEAKDDELTVSVPAQFKDRDATIEFVFDKDLYLESMTVSAKFSLGEIMEKAGLNTLLGMGTVFAVLIFISFLISLFKYIPAIQNAFGKKKDEQKEETKAAVSETVEEVDETDDLELIAVISAAIAAAEETTTDGFVVRSIKRRPSNKWNS</sequence>
<dbReference type="Proteomes" id="UP000283325">
    <property type="component" value="Unassembled WGS sequence"/>
</dbReference>
<dbReference type="Pfam" id="PF13026">
    <property type="entry name" value="DUF3887"/>
    <property type="match status" value="1"/>
</dbReference>
<dbReference type="Proteomes" id="UP000284152">
    <property type="component" value="Unassembled WGS sequence"/>
</dbReference>
<evidence type="ECO:0000313" key="12">
    <source>
        <dbReference type="Proteomes" id="UP000284152"/>
    </source>
</evidence>
<reference evidence="11 12" key="1">
    <citation type="submission" date="2018-08" db="EMBL/GenBank/DDBJ databases">
        <title>A genome reference for cultivated species of the human gut microbiota.</title>
        <authorList>
            <person name="Zou Y."/>
            <person name="Xue W."/>
            <person name="Luo G."/>
        </authorList>
    </citation>
    <scope>NUCLEOTIDE SEQUENCE [LARGE SCALE GENOMIC DNA]</scope>
    <source>
        <strain evidence="10 11">AF36-1BH</strain>
        <strain evidence="9 12">AF42-21</strain>
    </source>
</reference>
<name>A0A415H9U1_9FIRM</name>
<accession>A0A415H9U1</accession>
<evidence type="ECO:0000256" key="4">
    <source>
        <dbReference type="ARBA" id="ARBA00022989"/>
    </source>
</evidence>
<keyword evidence="2" id="KW-1003">Cell membrane</keyword>
<keyword evidence="4 6" id="KW-1133">Transmembrane helix</keyword>
<evidence type="ECO:0000256" key="7">
    <source>
        <dbReference type="SAM" id="SignalP"/>
    </source>
</evidence>
<evidence type="ECO:0000256" key="6">
    <source>
        <dbReference type="SAM" id="Phobius"/>
    </source>
</evidence>
<dbReference type="GO" id="GO:0015081">
    <property type="term" value="F:sodium ion transmembrane transporter activity"/>
    <property type="evidence" value="ECO:0007669"/>
    <property type="project" value="InterPro"/>
</dbReference>
<dbReference type="InterPro" id="IPR005899">
    <property type="entry name" value="Na_pump_deCOase"/>
</dbReference>
<evidence type="ECO:0000259" key="8">
    <source>
        <dbReference type="Pfam" id="PF13026"/>
    </source>
</evidence>